<organism evidence="1 2">
    <name type="scientific">Hydrocarboniphaga daqingensis</name>
    <dbReference type="NCBI Taxonomy" id="490188"/>
    <lineage>
        <taxon>Bacteria</taxon>
        <taxon>Pseudomonadati</taxon>
        <taxon>Pseudomonadota</taxon>
        <taxon>Gammaproteobacteria</taxon>
        <taxon>Nevskiales</taxon>
        <taxon>Nevskiaceae</taxon>
        <taxon>Hydrocarboniphaga</taxon>
    </lineage>
</organism>
<protein>
    <submittedName>
        <fullName evidence="1">Polyketide cyclase / dehydrase and lipid transport</fullName>
    </submittedName>
</protein>
<dbReference type="InterPro" id="IPR011256">
    <property type="entry name" value="Reg_factor_effector_dom_sf"/>
</dbReference>
<proteinExistence type="predicted"/>
<evidence type="ECO:0000313" key="2">
    <source>
        <dbReference type="Proteomes" id="UP000199758"/>
    </source>
</evidence>
<dbReference type="Gene3D" id="3.30.530.20">
    <property type="match status" value="1"/>
</dbReference>
<reference evidence="1 2" key="1">
    <citation type="submission" date="2016-11" db="EMBL/GenBank/DDBJ databases">
        <authorList>
            <person name="Jaros S."/>
            <person name="Januszkiewicz K."/>
            <person name="Wedrychowicz H."/>
        </authorList>
    </citation>
    <scope>NUCLEOTIDE SEQUENCE [LARGE SCALE GENOMIC DNA]</scope>
    <source>
        <strain evidence="1 2">CGMCC 1.7049</strain>
    </source>
</reference>
<dbReference type="SUPFAM" id="SSF55961">
    <property type="entry name" value="Bet v1-like"/>
    <property type="match status" value="1"/>
</dbReference>
<sequence length="340" mass="36435">MRILKTLLVLLAVLATVFLGVGLALPDRARVERSVLIDASPATVYTVLNGFRQFNRWSPWADIDPQTVYTYSGPPTGVGARQRWTSQNPAAGSGSQEILEATPYAAVKVRLQFDGMDVDNLLTYSLSADGSGTRLVWTYESDFNGNVLNRYFGLLLDKMIGPDFDKGLARLKPLAESLPRTDFTAVQPEVVEVDSLPIAYVAGEAPYDGAAPLVQDAHARIAAFIAGAGRRASGEPLLITESLDASTRLWKFIAAIPLDAACTPPDEASAVRCGKTYAGWAIRGRHVGADAAIESSVAALTAFKLTAGLEDNGARWQQRLSDPGVTTSETSLAQLVQPVK</sequence>
<name>A0A1M5RRQ5_9GAMM</name>
<dbReference type="Pfam" id="PF10604">
    <property type="entry name" value="Polyketide_cyc2"/>
    <property type="match status" value="1"/>
</dbReference>
<dbReference type="RefSeq" id="WP_175550226.1">
    <property type="nucleotide sequence ID" value="NZ_FQWZ01000008.1"/>
</dbReference>
<dbReference type="InterPro" id="IPR023393">
    <property type="entry name" value="START-like_dom_sf"/>
</dbReference>
<dbReference type="CDD" id="cd07818">
    <property type="entry name" value="SRPBCC_1"/>
    <property type="match status" value="1"/>
</dbReference>
<dbReference type="EMBL" id="FQWZ01000008">
    <property type="protein sequence ID" value="SHH28947.1"/>
    <property type="molecule type" value="Genomic_DNA"/>
</dbReference>
<accession>A0A1M5RRQ5</accession>
<evidence type="ECO:0000313" key="1">
    <source>
        <dbReference type="EMBL" id="SHH28947.1"/>
    </source>
</evidence>
<dbReference type="Gene3D" id="3.20.80.10">
    <property type="entry name" value="Regulatory factor, effector binding domain"/>
    <property type="match status" value="1"/>
</dbReference>
<dbReference type="InterPro" id="IPR019587">
    <property type="entry name" value="Polyketide_cyclase/dehydratase"/>
</dbReference>
<dbReference type="STRING" id="490188.SAMN04488068_3162"/>
<dbReference type="AlphaFoldDB" id="A0A1M5RRQ5"/>
<gene>
    <name evidence="1" type="ORF">SAMN04488068_3162</name>
</gene>
<dbReference type="Proteomes" id="UP000199758">
    <property type="component" value="Unassembled WGS sequence"/>
</dbReference>
<keyword evidence="2" id="KW-1185">Reference proteome</keyword>